<dbReference type="InterPro" id="IPR029787">
    <property type="entry name" value="Nucleotide_cyclase"/>
</dbReference>
<evidence type="ECO:0000313" key="2">
    <source>
        <dbReference type="EMBL" id="MFC3853577.1"/>
    </source>
</evidence>
<dbReference type="SUPFAM" id="SSF141868">
    <property type="entry name" value="EAL domain-like"/>
    <property type="match status" value="1"/>
</dbReference>
<dbReference type="InterPro" id="IPR047700">
    <property type="entry name" value="NrtS-like"/>
</dbReference>
<reference evidence="3" key="1">
    <citation type="journal article" date="2019" name="Int. J. Syst. Evol. Microbiol.">
        <title>The Global Catalogue of Microorganisms (GCM) 10K type strain sequencing project: providing services to taxonomists for standard genome sequencing and annotation.</title>
        <authorList>
            <consortium name="The Broad Institute Genomics Platform"/>
            <consortium name="The Broad Institute Genome Sequencing Center for Infectious Disease"/>
            <person name="Wu L."/>
            <person name="Ma J."/>
        </authorList>
    </citation>
    <scope>NUCLEOTIDE SEQUENCE [LARGE SCALE GENOMIC DNA]</scope>
    <source>
        <strain evidence="3">IBRC 10765</strain>
    </source>
</reference>
<comment type="caution">
    <text evidence="2">The sequence shown here is derived from an EMBL/GenBank/DDBJ whole genome shotgun (WGS) entry which is preliminary data.</text>
</comment>
<dbReference type="Gene3D" id="3.30.70.270">
    <property type="match status" value="1"/>
</dbReference>
<feature type="domain" description="EAL" evidence="1">
    <location>
        <begin position="347"/>
        <end position="602"/>
    </location>
</feature>
<dbReference type="RefSeq" id="WP_380696865.1">
    <property type="nucleotide sequence ID" value="NZ_JBHRYR010000003.1"/>
</dbReference>
<keyword evidence="3" id="KW-1185">Reference proteome</keyword>
<dbReference type="PROSITE" id="PS50883">
    <property type="entry name" value="EAL"/>
    <property type="match status" value="1"/>
</dbReference>
<sequence>MLHSLPTKPMLINAVKISAVVGLVLNAINQGGAILGDEDIRWGMVLLNFCVPFLVSTYSAVRNSGDEVFPHFNPNPVFSVSLHDGCVMYINPAAKALLAQLPESSGALENLLPNDYVTRLHHLEQRHINNDLWQHRVDLEIYEYRVHVVAELGRAHIYVENVTEREESKCLLEWQASHDSITQLPNRRALELDLKQKIASGQRVTLGLSWVRGLATSAVRDGYQVADQVICRLATTFQNEYEDSDPTCQRRVYRFDGYIFGVLILADDEACEKKSAEEFVQAVSKPVFVGEREFQLNARMGLVHFTKGMTVDELIDDANTALHHAQQSEDQELVWYDRYLGEEVKRGLEMEEHLRSALDKQELAMFFQPQIRLSDGQPIGVEALMRWQHNGIFIPPDIFIPMAERTGIIEALGDWALQTSCAQWRQWYQAGLINDAFTMAVNVSATEFLRADFVADVIHALEAHQMPPSALELEITETAFLGDIDACIEVMQALRQHGIRLAIDDFGTGYSSLSYLRRMPITQLKIDRSFVLNLAHGEQDVLMMQTIIDLAHRLNLKVITEGIETDDQFQQLRKLGSDHGQGYWHSKPASSGVITDLLRQHAP</sequence>
<dbReference type="NCBIfam" id="NF038050">
    <property type="entry name" value="NrtS"/>
    <property type="match status" value="1"/>
</dbReference>
<dbReference type="PANTHER" id="PTHR33121">
    <property type="entry name" value="CYCLIC DI-GMP PHOSPHODIESTERASE PDEF"/>
    <property type="match status" value="1"/>
</dbReference>
<gene>
    <name evidence="2" type="primary">nrtS</name>
    <name evidence="2" type="ORF">ACFOOG_12090</name>
</gene>
<dbReference type="CDD" id="cd01949">
    <property type="entry name" value="GGDEF"/>
    <property type="match status" value="1"/>
</dbReference>
<dbReference type="Gene3D" id="3.20.20.450">
    <property type="entry name" value="EAL domain"/>
    <property type="match status" value="1"/>
</dbReference>
<dbReference type="InterPro" id="IPR000160">
    <property type="entry name" value="GGDEF_dom"/>
</dbReference>
<proteinExistence type="predicted"/>
<evidence type="ECO:0000259" key="1">
    <source>
        <dbReference type="PROSITE" id="PS50883"/>
    </source>
</evidence>
<dbReference type="Pfam" id="PF00563">
    <property type="entry name" value="EAL"/>
    <property type="match status" value="1"/>
</dbReference>
<dbReference type="SUPFAM" id="SSF55073">
    <property type="entry name" value="Nucleotide cyclase"/>
    <property type="match status" value="1"/>
</dbReference>
<dbReference type="EMBL" id="JBHRYR010000003">
    <property type="protein sequence ID" value="MFC3853577.1"/>
    <property type="molecule type" value="Genomic_DNA"/>
</dbReference>
<organism evidence="2 3">
    <name type="scientific">Saccharospirillum mangrovi</name>
    <dbReference type="NCBI Taxonomy" id="2161747"/>
    <lineage>
        <taxon>Bacteria</taxon>
        <taxon>Pseudomonadati</taxon>
        <taxon>Pseudomonadota</taxon>
        <taxon>Gammaproteobacteria</taxon>
        <taxon>Oceanospirillales</taxon>
        <taxon>Saccharospirillaceae</taxon>
        <taxon>Saccharospirillum</taxon>
    </lineage>
</organism>
<name>A0ABV8A1N0_9GAMM</name>
<dbReference type="PANTHER" id="PTHR33121:SF71">
    <property type="entry name" value="OXYGEN SENSOR PROTEIN DOSP"/>
    <property type="match status" value="1"/>
</dbReference>
<evidence type="ECO:0000313" key="3">
    <source>
        <dbReference type="Proteomes" id="UP001595617"/>
    </source>
</evidence>
<dbReference type="InterPro" id="IPR001633">
    <property type="entry name" value="EAL_dom"/>
</dbReference>
<protein>
    <submittedName>
        <fullName evidence="2">Nitrate/nitrite transporter NrtS</fullName>
    </submittedName>
</protein>
<dbReference type="SMART" id="SM00267">
    <property type="entry name" value="GGDEF"/>
    <property type="match status" value="1"/>
</dbReference>
<dbReference type="InterPro" id="IPR050706">
    <property type="entry name" value="Cyclic-di-GMP_PDE-like"/>
</dbReference>
<dbReference type="InterPro" id="IPR043128">
    <property type="entry name" value="Rev_trsase/Diguanyl_cyclase"/>
</dbReference>
<dbReference type="SMART" id="SM00052">
    <property type="entry name" value="EAL"/>
    <property type="match status" value="1"/>
</dbReference>
<accession>A0ABV8A1N0</accession>
<dbReference type="CDD" id="cd01948">
    <property type="entry name" value="EAL"/>
    <property type="match status" value="1"/>
</dbReference>
<dbReference type="Pfam" id="PF00990">
    <property type="entry name" value="GGDEF"/>
    <property type="match status" value="1"/>
</dbReference>
<dbReference type="Proteomes" id="UP001595617">
    <property type="component" value="Unassembled WGS sequence"/>
</dbReference>
<dbReference type="InterPro" id="IPR035919">
    <property type="entry name" value="EAL_sf"/>
</dbReference>